<dbReference type="EMBL" id="JAKGAS010000018">
    <property type="protein sequence ID" value="MCF2950334.1"/>
    <property type="molecule type" value="Genomic_DNA"/>
</dbReference>
<reference evidence="2 3" key="1">
    <citation type="submission" date="2022-01" db="EMBL/GenBank/DDBJ databases">
        <title>Paraglaciecola sp. G1-23.</title>
        <authorList>
            <person name="Jin M.S."/>
            <person name="Han D.M."/>
            <person name="Kim H.M."/>
            <person name="Jeon C.O."/>
        </authorList>
    </citation>
    <scope>NUCLEOTIDE SEQUENCE [LARGE SCALE GENOMIC DNA]</scope>
    <source>
        <strain evidence="2 3">G1-23</strain>
    </source>
</reference>
<proteinExistence type="predicted"/>
<keyword evidence="1" id="KW-0732">Signal</keyword>
<protein>
    <recommendedName>
        <fullName evidence="4">Nuclear transport factor 2 family protein</fullName>
    </recommendedName>
</protein>
<evidence type="ECO:0000313" key="3">
    <source>
        <dbReference type="Proteomes" id="UP001521137"/>
    </source>
</evidence>
<accession>A0ABS9DEX0</accession>
<organism evidence="2 3">
    <name type="scientific">Paraglaciecola algarum</name>
    <dbReference type="NCBI Taxonomy" id="3050085"/>
    <lineage>
        <taxon>Bacteria</taxon>
        <taxon>Pseudomonadati</taxon>
        <taxon>Pseudomonadota</taxon>
        <taxon>Gammaproteobacteria</taxon>
        <taxon>Alteromonadales</taxon>
        <taxon>Alteromonadaceae</taxon>
        <taxon>Paraglaciecola</taxon>
    </lineage>
</organism>
<keyword evidence="3" id="KW-1185">Reference proteome</keyword>
<dbReference type="RefSeq" id="WP_235314436.1">
    <property type="nucleotide sequence ID" value="NZ_JAKGAS010000018.1"/>
</dbReference>
<dbReference type="Gene3D" id="3.10.450.50">
    <property type="match status" value="1"/>
</dbReference>
<evidence type="ECO:0000313" key="2">
    <source>
        <dbReference type="EMBL" id="MCF2950334.1"/>
    </source>
</evidence>
<dbReference type="SUPFAM" id="SSF54427">
    <property type="entry name" value="NTF2-like"/>
    <property type="match status" value="1"/>
</dbReference>
<feature type="chain" id="PRO_5047174410" description="Nuclear transport factor 2 family protein" evidence="1">
    <location>
        <begin position="22"/>
        <end position="162"/>
    </location>
</feature>
<dbReference type="InterPro" id="IPR032710">
    <property type="entry name" value="NTF2-like_dom_sf"/>
</dbReference>
<dbReference type="Proteomes" id="UP001521137">
    <property type="component" value="Unassembled WGS sequence"/>
</dbReference>
<evidence type="ECO:0000256" key="1">
    <source>
        <dbReference type="SAM" id="SignalP"/>
    </source>
</evidence>
<sequence length="162" mass="18573">MKKQFYALIVILLAHTNNVWAKNTDQELQVLFAVNQLLHSINTNDLKLMAKVSREDGVNFISTKLENGKFSVRSVAQSKYLHPENEPQGQYFERIWEPQIILNEQIAVVWAKYDFHIDGKFSHCGVDIFNLILDNGVWKTASMTWTVQKQDCAPSPLGKIIP</sequence>
<comment type="caution">
    <text evidence="2">The sequence shown here is derived from an EMBL/GenBank/DDBJ whole genome shotgun (WGS) entry which is preliminary data.</text>
</comment>
<name>A0ABS9DEX0_9ALTE</name>
<evidence type="ECO:0008006" key="4">
    <source>
        <dbReference type="Google" id="ProtNLM"/>
    </source>
</evidence>
<feature type="signal peptide" evidence="1">
    <location>
        <begin position="1"/>
        <end position="21"/>
    </location>
</feature>
<gene>
    <name evidence="2" type="ORF">L0668_19655</name>
</gene>